<dbReference type="RefSeq" id="XP_030992401.1">
    <property type="nucleotide sequence ID" value="XM_031143277.1"/>
</dbReference>
<gene>
    <name evidence="2" type="ORF">E0L32_008424</name>
</gene>
<sequence>MSHSLQYQAFGRRVIDPAATVGQIMENHGQDASSSLYAIRSWTQTRPENLVQQTEADSSGALEYPMPTSLSQEGLMSDYQYPAYLPDNLPLCDSAAPHNLAFGASLSASIPDHGISPTGFLQQDGNFDNNPQFTVPQLEPAAGSNTFDSSTLPSFSPHQLQNFVIPSDIYNAREDLVQNIRDATDSSATLAHRLQQAVEPSFAPNSGQITHPRGSFAKAGNSDNRKASHSTSATEMFQARILQSRQDATFSCVNDSQIEFDRLFDSGHKYYLPVDNKQRSLEIHLGRILRHIGLGFPQAPLIKPKTVLDLGTGTGGWAMEGKSHSFGKDHLFDTVALG</sequence>
<evidence type="ECO:0000256" key="1">
    <source>
        <dbReference type="SAM" id="MobiDB-lite"/>
    </source>
</evidence>
<feature type="region of interest" description="Disordered" evidence="1">
    <location>
        <begin position="199"/>
        <end position="228"/>
    </location>
</feature>
<name>A0A507B2B9_9PEZI</name>
<dbReference type="InterPro" id="IPR029063">
    <property type="entry name" value="SAM-dependent_MTases_sf"/>
</dbReference>
<dbReference type="SUPFAM" id="SSF53335">
    <property type="entry name" value="S-adenosyl-L-methionine-dependent methyltransferases"/>
    <property type="match status" value="1"/>
</dbReference>
<proteinExistence type="predicted"/>
<keyword evidence="3" id="KW-1185">Reference proteome</keyword>
<dbReference type="AlphaFoldDB" id="A0A507B2B9"/>
<organism evidence="2 3">
    <name type="scientific">Thyridium curvatum</name>
    <dbReference type="NCBI Taxonomy" id="1093900"/>
    <lineage>
        <taxon>Eukaryota</taxon>
        <taxon>Fungi</taxon>
        <taxon>Dikarya</taxon>
        <taxon>Ascomycota</taxon>
        <taxon>Pezizomycotina</taxon>
        <taxon>Sordariomycetes</taxon>
        <taxon>Sordariomycetidae</taxon>
        <taxon>Thyridiales</taxon>
        <taxon>Thyridiaceae</taxon>
        <taxon>Thyridium</taxon>
    </lineage>
</organism>
<comment type="caution">
    <text evidence="2">The sequence shown here is derived from an EMBL/GenBank/DDBJ whole genome shotgun (WGS) entry which is preliminary data.</text>
</comment>
<dbReference type="InParanoid" id="A0A507B2B9"/>
<protein>
    <submittedName>
        <fullName evidence="2">Uncharacterized protein</fullName>
    </submittedName>
</protein>
<dbReference type="EMBL" id="SKBQ01000055">
    <property type="protein sequence ID" value="TPX10690.1"/>
    <property type="molecule type" value="Genomic_DNA"/>
</dbReference>
<evidence type="ECO:0000313" key="3">
    <source>
        <dbReference type="Proteomes" id="UP000319257"/>
    </source>
</evidence>
<dbReference type="GeneID" id="41975871"/>
<accession>A0A507B2B9</accession>
<evidence type="ECO:0000313" key="2">
    <source>
        <dbReference type="EMBL" id="TPX10690.1"/>
    </source>
</evidence>
<dbReference type="Proteomes" id="UP000319257">
    <property type="component" value="Unassembled WGS sequence"/>
</dbReference>
<reference evidence="2 3" key="1">
    <citation type="submission" date="2019-06" db="EMBL/GenBank/DDBJ databases">
        <title>Draft genome sequence of the filamentous fungus Phialemoniopsis curvata isolated from diesel fuel.</title>
        <authorList>
            <person name="Varaljay V.A."/>
            <person name="Lyon W.J."/>
            <person name="Crouch A.L."/>
            <person name="Drake C.E."/>
            <person name="Hollomon J.M."/>
            <person name="Nadeau L.J."/>
            <person name="Nunn H.S."/>
            <person name="Stevenson B.S."/>
            <person name="Bojanowski C.L."/>
            <person name="Crookes-Goodson W.J."/>
        </authorList>
    </citation>
    <scope>NUCLEOTIDE SEQUENCE [LARGE SCALE GENOMIC DNA]</scope>
    <source>
        <strain evidence="2 3">D216</strain>
    </source>
</reference>